<dbReference type="HOGENOM" id="CLU_089858_2_0_0"/>
<dbReference type="EMBL" id="CP000771">
    <property type="protein sequence ID" value="ABS61240.1"/>
    <property type="molecule type" value="Genomic_DNA"/>
</dbReference>
<evidence type="ECO:0000256" key="6">
    <source>
        <dbReference type="PIRSR" id="PIRSR005054-50"/>
    </source>
</evidence>
<dbReference type="NCBIfam" id="TIGR01877">
    <property type="entry name" value="cas_cas6"/>
    <property type="match status" value="1"/>
</dbReference>
<evidence type="ECO:0000256" key="5">
    <source>
        <dbReference type="PIRSR" id="PIRSR005054-1"/>
    </source>
</evidence>
<comment type="similarity">
    <text evidence="1 4">Belongs to the CRISPR-associated protein Cas6/Cse3/CasE family.</text>
</comment>
<dbReference type="CDD" id="cd21140">
    <property type="entry name" value="Cas6_I-like"/>
    <property type="match status" value="1"/>
</dbReference>
<evidence type="ECO:0000256" key="2">
    <source>
        <dbReference type="ARBA" id="ARBA00022884"/>
    </source>
</evidence>
<dbReference type="GO" id="GO:0003723">
    <property type="term" value="F:RNA binding"/>
    <property type="evidence" value="ECO:0007669"/>
    <property type="project" value="UniProtKB-KW"/>
</dbReference>
<evidence type="ECO:0000256" key="1">
    <source>
        <dbReference type="ARBA" id="ARBA00005937"/>
    </source>
</evidence>
<dbReference type="Proteomes" id="UP000002415">
    <property type="component" value="Chromosome"/>
</dbReference>
<reference evidence="8 9" key="2">
    <citation type="journal article" date="2009" name="Proc. Natl. Acad. Sci. U.S.A.">
        <title>On the chimeric nature, thermophilic origin, and phylogenetic placement of the Thermotogales.</title>
        <authorList>
            <person name="Zhaxybayeva O."/>
            <person name="Swithers K.S."/>
            <person name="Lapierre P."/>
            <person name="Fournier G.P."/>
            <person name="Bickhart D.M."/>
            <person name="DeBoy R.T."/>
            <person name="Nelson K.E."/>
            <person name="Nesbo C.L."/>
            <person name="Doolittle W.F."/>
            <person name="Gogarten J.P."/>
            <person name="Noll K.M."/>
        </authorList>
    </citation>
    <scope>NUCLEOTIDE SEQUENCE [LARGE SCALE GENOMIC DNA]</scope>
    <source>
        <strain evidence="9">ATCC 35602 / DSM 5306 / Rt17-B1</strain>
    </source>
</reference>
<dbReference type="RefSeq" id="WP_011994547.1">
    <property type="nucleotide sequence ID" value="NC_009718.1"/>
</dbReference>
<accession>A7HMV7</accession>
<feature type="site" description="Transition state stabilizer" evidence="5">
    <location>
        <position position="52"/>
    </location>
</feature>
<gene>
    <name evidence="8" type="ordered locus">Fnod_1394</name>
</gene>
<evidence type="ECO:0000313" key="8">
    <source>
        <dbReference type="EMBL" id="ABS61240.1"/>
    </source>
</evidence>
<keyword evidence="9" id="KW-1185">Reference proteome</keyword>
<evidence type="ECO:0000313" key="9">
    <source>
        <dbReference type="Proteomes" id="UP000002415"/>
    </source>
</evidence>
<comment type="function">
    <text evidence="4">CRISPR (clustered regularly interspaced short palindromic repeat), is an adaptive immune system that provides protection against mobile genetic elements (viruses, transposable elements and conjugative plasmids). CRISPR clusters contain sequences complementary to antecedent mobile elements and target invading nucleic acids. CRISPR clusters are transcribed and processed into CRISPR RNA (crRNA).</text>
</comment>
<dbReference type="KEGG" id="fno:Fnod_1394"/>
<dbReference type="PIRSF" id="PIRSF005054">
    <property type="entry name" value="PF1131"/>
    <property type="match status" value="1"/>
</dbReference>
<dbReference type="InterPro" id="IPR049435">
    <property type="entry name" value="Cas_Cas6_C"/>
</dbReference>
<dbReference type="PANTHER" id="PTHR36984">
    <property type="entry name" value="CRISPR-ASSOCIATED ENDORIBONUCLEASE CAS6 1"/>
    <property type="match status" value="1"/>
</dbReference>
<evidence type="ECO:0000256" key="4">
    <source>
        <dbReference type="PIRNR" id="PIRNR005054"/>
    </source>
</evidence>
<feature type="domain" description="CRISPR associated protein Cas6 C-terminal" evidence="7">
    <location>
        <begin position="122"/>
        <end position="241"/>
    </location>
</feature>
<dbReference type="STRING" id="381764.Fnod_1394"/>
<name>A7HMV7_FERNB</name>
<dbReference type="InterPro" id="IPR010156">
    <property type="entry name" value="CRISPR-assoc_prot_Cas6"/>
</dbReference>
<dbReference type="Pfam" id="PF01881">
    <property type="entry name" value="Cas_Cas6_C"/>
    <property type="match status" value="1"/>
</dbReference>
<dbReference type="Gene3D" id="3.30.70.1900">
    <property type="match status" value="1"/>
</dbReference>
<feature type="active site" description="Proton donor" evidence="6">
    <location>
        <position position="40"/>
    </location>
</feature>
<dbReference type="eggNOG" id="COG1583">
    <property type="taxonomic scope" value="Bacteria"/>
</dbReference>
<dbReference type="PANTHER" id="PTHR36984:SF1">
    <property type="entry name" value="CRISPR-ASSOCIATED ENDORIBONUCLEASE CAS6 1"/>
    <property type="match status" value="1"/>
</dbReference>
<dbReference type="InterPro" id="IPR045747">
    <property type="entry name" value="CRISPR-assoc_prot_Cas6_N_sf"/>
</dbReference>
<proteinExistence type="inferred from homology"/>
<organism evidence="8 9">
    <name type="scientific">Fervidobacterium nodosum (strain ATCC 35602 / DSM 5306 / Rt17-B1)</name>
    <dbReference type="NCBI Taxonomy" id="381764"/>
    <lineage>
        <taxon>Bacteria</taxon>
        <taxon>Thermotogati</taxon>
        <taxon>Thermotogota</taxon>
        <taxon>Thermotogae</taxon>
        <taxon>Thermotogales</taxon>
        <taxon>Fervidobacteriaceae</taxon>
        <taxon>Fervidobacterium</taxon>
    </lineage>
</organism>
<keyword evidence="2" id="KW-0694">RNA-binding</keyword>
<dbReference type="Gene3D" id="3.30.70.1890">
    <property type="match status" value="1"/>
</dbReference>
<dbReference type="GO" id="GO:0016788">
    <property type="term" value="F:hydrolase activity, acting on ester bonds"/>
    <property type="evidence" value="ECO:0007669"/>
    <property type="project" value="InterPro"/>
</dbReference>
<keyword evidence="3" id="KW-0051">Antiviral defense</keyword>
<dbReference type="GO" id="GO:0051607">
    <property type="term" value="P:defense response to virus"/>
    <property type="evidence" value="ECO:0007669"/>
    <property type="project" value="UniProtKB-KW"/>
</dbReference>
<protein>
    <recommendedName>
        <fullName evidence="4">CRISPR-associated endoribonuclease</fullName>
    </recommendedName>
</protein>
<evidence type="ECO:0000256" key="3">
    <source>
        <dbReference type="ARBA" id="ARBA00023118"/>
    </source>
</evidence>
<evidence type="ECO:0000259" key="7">
    <source>
        <dbReference type="Pfam" id="PF01881"/>
    </source>
</evidence>
<feature type="active site" description="Proton acceptor" evidence="6">
    <location>
        <position position="27"/>
    </location>
</feature>
<reference evidence="8 9" key="1">
    <citation type="submission" date="2007-07" db="EMBL/GenBank/DDBJ databases">
        <title>Complete sequence of Fervidobacterium nodosum Rt17-B1.</title>
        <authorList>
            <consortium name="US DOE Joint Genome Institute"/>
            <person name="Copeland A."/>
            <person name="Lucas S."/>
            <person name="Lapidus A."/>
            <person name="Barry K."/>
            <person name="Glavina del Rio T."/>
            <person name="Dalin E."/>
            <person name="Tice H."/>
            <person name="Pitluck S."/>
            <person name="Saunders E."/>
            <person name="Brettin T."/>
            <person name="Bruce D."/>
            <person name="Detter J.C."/>
            <person name="Han C."/>
            <person name="Schmutz J."/>
            <person name="Larimer F."/>
            <person name="Land M."/>
            <person name="Hauser L."/>
            <person name="Kyrpides N."/>
            <person name="Mikhailova N."/>
            <person name="Nelson K."/>
            <person name="Gogarten J.P."/>
            <person name="Noll K."/>
            <person name="Richardson P."/>
        </authorList>
    </citation>
    <scope>NUCLEOTIDE SEQUENCE [LARGE SCALE GENOMIC DNA]</scope>
    <source>
        <strain evidence="9">ATCC 35602 / DSM 5306 / Rt17-B1</strain>
    </source>
</reference>
<dbReference type="AlphaFoldDB" id="A7HMV7"/>
<sequence>MRLYIKFSFEQLELPTEYNNILQGFVYNIISEEKYRKFLHDKGYQLGKRTYKLFSFSRLLGKFELNKENKTIKFLNEAKLIISSYDTLLAEFIIEKVGTFDSLRIGRNIVRPEKIEIFEFPQTQKIVVSTKSPITVYSTIEKDDGKKFTKFHSPNEDDFIRILKENLLRKYQTIHETPFKGELHIENIAEKPKKVILQYKNRKLDGWITVLKLEGDYEILKIAYDTGLGSKNSAGFGCIELVDKVLT</sequence>
<dbReference type="OrthoDB" id="9797488at2"/>